<evidence type="ECO:0000256" key="1">
    <source>
        <dbReference type="ARBA" id="ARBA00002901"/>
    </source>
</evidence>
<dbReference type="GO" id="GO:0046872">
    <property type="term" value="F:metal ion binding"/>
    <property type="evidence" value="ECO:0007669"/>
    <property type="project" value="UniProtKB-UniRule"/>
</dbReference>
<dbReference type="InterPro" id="IPR001453">
    <property type="entry name" value="MoaB/Mog_dom"/>
</dbReference>
<dbReference type="Gene3D" id="2.40.340.10">
    <property type="entry name" value="MoeA, C-terminal, domain IV"/>
    <property type="match status" value="1"/>
</dbReference>
<organism evidence="8 9">
    <name type="scientific">Desulfosarcina widdelii</name>
    <dbReference type="NCBI Taxonomy" id="947919"/>
    <lineage>
        <taxon>Bacteria</taxon>
        <taxon>Pseudomonadati</taxon>
        <taxon>Thermodesulfobacteriota</taxon>
        <taxon>Desulfobacteria</taxon>
        <taxon>Desulfobacterales</taxon>
        <taxon>Desulfosarcinaceae</taxon>
        <taxon>Desulfosarcina</taxon>
    </lineage>
</organism>
<evidence type="ECO:0000313" key="8">
    <source>
        <dbReference type="EMBL" id="BBO75716.1"/>
    </source>
</evidence>
<evidence type="ECO:0000256" key="3">
    <source>
        <dbReference type="ARBA" id="ARBA00010763"/>
    </source>
</evidence>
<dbReference type="InterPro" id="IPR036425">
    <property type="entry name" value="MoaB/Mog-like_dom_sf"/>
</dbReference>
<sequence length="408" mass="43952">MKEFFNVETIEAVLAHAASFSPVDTEMVPLAECLGRVLAEDVFSDVDIPDFNRSTMDGYAVRAASTFGASEANPAYLNVCGQIKMGERPSFTVHPGEAAKIATGGMLPDGADSVIMVEHTDRLDDTTIEAYRSVAPGQHVIEKGEDIRRSEPALIQGIRIRPQEAGLLAACGKTEIEVFRRPMVGIISTGDEVVPVDRVPGDGQIRDINTHSLSGQVLEAGGVPMVFGIVKDDRDDLEEKCRRALQFTDMVMISGGSSVGARDYTVEVLDELPDTGILVHGISISPGKPTILARSGGKAFWGLPGHAVSAMVIFTVVVRPFLDRICGLRQAVRRLPIQAVLRRNLASAQGRVDYVRVRLVEENGTLLAEPILGKSGLIHTMVKADGLIAIGMNKEGLYEGETVNVRLL</sequence>
<dbReference type="SUPFAM" id="SSF63882">
    <property type="entry name" value="MoeA N-terminal region -like"/>
    <property type="match status" value="1"/>
</dbReference>
<dbReference type="FunFam" id="2.170.190.11:FF:000001">
    <property type="entry name" value="Molybdopterin molybdenumtransferase"/>
    <property type="match status" value="1"/>
</dbReference>
<dbReference type="KEGG" id="dwd:DSCW_31330"/>
<dbReference type="NCBIfam" id="NF045515">
    <property type="entry name" value="Glp_gephyrin"/>
    <property type="match status" value="1"/>
</dbReference>
<dbReference type="InterPro" id="IPR036135">
    <property type="entry name" value="MoeA_linker/N_sf"/>
</dbReference>
<dbReference type="Proteomes" id="UP000427769">
    <property type="component" value="Chromosome"/>
</dbReference>
<keyword evidence="6 8" id="KW-0808">Transferase</keyword>
<evidence type="ECO:0000256" key="4">
    <source>
        <dbReference type="ARBA" id="ARBA00023150"/>
    </source>
</evidence>
<dbReference type="InterPro" id="IPR038987">
    <property type="entry name" value="MoeA-like"/>
</dbReference>
<dbReference type="InterPro" id="IPR005110">
    <property type="entry name" value="MoeA_linker/N"/>
</dbReference>
<keyword evidence="4 6" id="KW-0501">Molybdenum cofactor biosynthesis</keyword>
<comment type="cofactor">
    <cofactor evidence="6">
        <name>Mg(2+)</name>
        <dbReference type="ChEBI" id="CHEBI:18420"/>
    </cofactor>
</comment>
<dbReference type="EC" id="2.10.1.1" evidence="6"/>
<dbReference type="EMBL" id="AP021875">
    <property type="protein sequence ID" value="BBO75716.1"/>
    <property type="molecule type" value="Genomic_DNA"/>
</dbReference>
<comment type="function">
    <text evidence="1 6">Catalyzes the insertion of molybdate into adenylated molybdopterin with the concomitant release of AMP.</text>
</comment>
<proteinExistence type="inferred from homology"/>
<keyword evidence="6" id="KW-0460">Magnesium</keyword>
<dbReference type="SUPFAM" id="SSF63867">
    <property type="entry name" value="MoeA C-terminal domain-like"/>
    <property type="match status" value="1"/>
</dbReference>
<dbReference type="SMART" id="SM00852">
    <property type="entry name" value="MoCF_biosynth"/>
    <property type="match status" value="1"/>
</dbReference>
<dbReference type="AlphaFoldDB" id="A0A5K7Z209"/>
<dbReference type="Pfam" id="PF00994">
    <property type="entry name" value="MoCF_biosynth"/>
    <property type="match status" value="1"/>
</dbReference>
<dbReference type="GO" id="GO:0005829">
    <property type="term" value="C:cytosol"/>
    <property type="evidence" value="ECO:0007669"/>
    <property type="project" value="TreeGrafter"/>
</dbReference>
<dbReference type="PANTHER" id="PTHR10192">
    <property type="entry name" value="MOLYBDOPTERIN BIOSYNTHESIS PROTEIN"/>
    <property type="match status" value="1"/>
</dbReference>
<name>A0A5K7Z209_9BACT</name>
<dbReference type="SUPFAM" id="SSF53218">
    <property type="entry name" value="Molybdenum cofactor biosynthesis proteins"/>
    <property type="match status" value="1"/>
</dbReference>
<dbReference type="Gene3D" id="2.170.190.11">
    <property type="entry name" value="Molybdopterin biosynthesis moea protein, domain 3"/>
    <property type="match status" value="1"/>
</dbReference>
<accession>A0A5K7Z209</accession>
<dbReference type="Pfam" id="PF03453">
    <property type="entry name" value="MoeA_N"/>
    <property type="match status" value="1"/>
</dbReference>
<dbReference type="RefSeq" id="WP_155304613.1">
    <property type="nucleotide sequence ID" value="NZ_AP021875.1"/>
</dbReference>
<gene>
    <name evidence="8" type="ORF">DSCW_31330</name>
</gene>
<comment type="similarity">
    <text evidence="3 6">Belongs to the MoeA family.</text>
</comment>
<feature type="domain" description="MoaB/Mog" evidence="7">
    <location>
        <begin position="185"/>
        <end position="324"/>
    </location>
</feature>
<protein>
    <recommendedName>
        <fullName evidence="6">Molybdopterin molybdenumtransferase</fullName>
        <ecNumber evidence="6">2.10.1.1</ecNumber>
    </recommendedName>
</protein>
<dbReference type="InterPro" id="IPR005111">
    <property type="entry name" value="MoeA_C_domain_IV"/>
</dbReference>
<dbReference type="PANTHER" id="PTHR10192:SF5">
    <property type="entry name" value="GEPHYRIN"/>
    <property type="match status" value="1"/>
</dbReference>
<reference evidence="8 9" key="1">
    <citation type="submission" date="2019-11" db="EMBL/GenBank/DDBJ databases">
        <title>Comparative genomics of hydrocarbon-degrading Desulfosarcina strains.</title>
        <authorList>
            <person name="Watanabe M."/>
            <person name="Kojima H."/>
            <person name="Fukui M."/>
        </authorList>
    </citation>
    <scope>NUCLEOTIDE SEQUENCE [LARGE SCALE GENOMIC DNA]</scope>
    <source>
        <strain evidence="8 9">PP31</strain>
    </source>
</reference>
<evidence type="ECO:0000256" key="6">
    <source>
        <dbReference type="RuleBase" id="RU365090"/>
    </source>
</evidence>
<dbReference type="NCBIfam" id="TIGR00177">
    <property type="entry name" value="molyb_syn"/>
    <property type="match status" value="1"/>
</dbReference>
<evidence type="ECO:0000259" key="7">
    <source>
        <dbReference type="SMART" id="SM00852"/>
    </source>
</evidence>
<evidence type="ECO:0000313" key="9">
    <source>
        <dbReference type="Proteomes" id="UP000427769"/>
    </source>
</evidence>
<dbReference type="Pfam" id="PF03454">
    <property type="entry name" value="MoeA_C"/>
    <property type="match status" value="1"/>
</dbReference>
<dbReference type="OrthoDB" id="9804758at2"/>
<dbReference type="Gene3D" id="3.40.980.10">
    <property type="entry name" value="MoaB/Mog-like domain"/>
    <property type="match status" value="1"/>
</dbReference>
<dbReference type="Gene3D" id="3.90.105.10">
    <property type="entry name" value="Molybdopterin biosynthesis moea protein, domain 2"/>
    <property type="match status" value="1"/>
</dbReference>
<keyword evidence="6" id="KW-0500">Molybdenum</keyword>
<comment type="pathway">
    <text evidence="2 6">Cofactor biosynthesis; molybdopterin biosynthesis.</text>
</comment>
<dbReference type="CDD" id="cd00887">
    <property type="entry name" value="MoeA"/>
    <property type="match status" value="1"/>
</dbReference>
<keyword evidence="9" id="KW-1185">Reference proteome</keyword>
<keyword evidence="6" id="KW-0479">Metal-binding</keyword>
<dbReference type="GO" id="GO:0061599">
    <property type="term" value="F:molybdopterin molybdotransferase activity"/>
    <property type="evidence" value="ECO:0007669"/>
    <property type="project" value="UniProtKB-UniRule"/>
</dbReference>
<dbReference type="UniPathway" id="UPA00344"/>
<dbReference type="InterPro" id="IPR036688">
    <property type="entry name" value="MoeA_C_domain_IV_sf"/>
</dbReference>
<comment type="catalytic activity">
    <reaction evidence="5">
        <text>adenylyl-molybdopterin + molybdate = Mo-molybdopterin + AMP + H(+)</text>
        <dbReference type="Rhea" id="RHEA:35047"/>
        <dbReference type="ChEBI" id="CHEBI:15378"/>
        <dbReference type="ChEBI" id="CHEBI:36264"/>
        <dbReference type="ChEBI" id="CHEBI:62727"/>
        <dbReference type="ChEBI" id="CHEBI:71302"/>
        <dbReference type="ChEBI" id="CHEBI:456215"/>
        <dbReference type="EC" id="2.10.1.1"/>
    </reaction>
</comment>
<evidence type="ECO:0000256" key="5">
    <source>
        <dbReference type="ARBA" id="ARBA00047317"/>
    </source>
</evidence>
<dbReference type="GO" id="GO:0006777">
    <property type="term" value="P:Mo-molybdopterin cofactor biosynthetic process"/>
    <property type="evidence" value="ECO:0007669"/>
    <property type="project" value="UniProtKB-UniRule"/>
</dbReference>
<evidence type="ECO:0000256" key="2">
    <source>
        <dbReference type="ARBA" id="ARBA00005046"/>
    </source>
</evidence>